<proteinExistence type="predicted"/>
<evidence type="ECO:0000313" key="5">
    <source>
        <dbReference type="Proteomes" id="UP000025245"/>
    </source>
</evidence>
<evidence type="ECO:0000313" key="4">
    <source>
        <dbReference type="EMBL" id="RLU56155.1"/>
    </source>
</evidence>
<reference evidence="3 5" key="1">
    <citation type="journal article" date="2014" name="Genome Announc.">
        <title>Complete Genome Sequence of a Virulent Strain, Streptococcus iniae ISET0901, Isolated from Diseased Tilapia.</title>
        <authorList>
            <person name="Pridgeon J.W."/>
            <person name="Zhang D."/>
            <person name="Zhang L."/>
        </authorList>
    </citation>
    <scope>NUCLEOTIDE SEQUENCE [LARGE SCALE GENOMIC DNA]</scope>
    <source>
        <strain evidence="3 5">ISET0901</strain>
    </source>
</reference>
<feature type="compositionally biased region" description="Polar residues" evidence="1">
    <location>
        <begin position="43"/>
        <end position="52"/>
    </location>
</feature>
<dbReference type="OrthoDB" id="9974800at2"/>
<evidence type="ECO:0000313" key="3">
    <source>
        <dbReference type="EMBL" id="AHY16167.1"/>
    </source>
</evidence>
<accession>A0A3L8GGK7</accession>
<feature type="transmembrane region" description="Helical" evidence="2">
    <location>
        <begin position="6"/>
        <end position="25"/>
    </location>
</feature>
<dbReference type="KEGG" id="sio:DW64_06820"/>
<gene>
    <name evidence="4" type="ORF">DIY07_07040</name>
    <name evidence="3" type="ORF">DQ08_06835</name>
</gene>
<keyword evidence="2" id="KW-0812">Transmembrane</keyword>
<dbReference type="RefSeq" id="WP_017794678.1">
    <property type="nucleotide sequence ID" value="NZ_JAHZUZ010000001.1"/>
</dbReference>
<dbReference type="EMBL" id="QLQD01000063">
    <property type="protein sequence ID" value="RLU56155.1"/>
    <property type="molecule type" value="Genomic_DNA"/>
</dbReference>
<protein>
    <submittedName>
        <fullName evidence="4">Chitin deacetylase</fullName>
    </submittedName>
</protein>
<keyword evidence="2" id="KW-0472">Membrane</keyword>
<evidence type="ECO:0000256" key="1">
    <source>
        <dbReference type="SAM" id="MobiDB-lite"/>
    </source>
</evidence>
<dbReference type="STRING" id="1346.BMF34_06870"/>
<dbReference type="Proteomes" id="UP000269148">
    <property type="component" value="Unassembled WGS sequence"/>
</dbReference>
<keyword evidence="2" id="KW-1133">Transmembrane helix</keyword>
<dbReference type="Proteomes" id="UP000025245">
    <property type="component" value="Chromosome"/>
</dbReference>
<dbReference type="KEGG" id="siq:DQ08_06835"/>
<dbReference type="AlphaFoldDB" id="A0A3L8GGK7"/>
<dbReference type="EMBL" id="CP007586">
    <property type="protein sequence ID" value="AHY16167.1"/>
    <property type="molecule type" value="Genomic_DNA"/>
</dbReference>
<feature type="region of interest" description="Disordered" evidence="1">
    <location>
        <begin position="33"/>
        <end position="63"/>
    </location>
</feature>
<keyword evidence="5" id="KW-1185">Reference proteome</keyword>
<name>A0A3L8GGK7_STRIN</name>
<sequence length="83" mass="9631">MYPKLVFLKLLIICWTCYFIGYYINKTEKERTSMMNKGETSKETSPNTTVPHFSSKDKPHGNTVIKPKIKMQSETIIISLDEN</sequence>
<evidence type="ECO:0000256" key="2">
    <source>
        <dbReference type="SAM" id="Phobius"/>
    </source>
</evidence>
<evidence type="ECO:0000313" key="6">
    <source>
        <dbReference type="Proteomes" id="UP000269148"/>
    </source>
</evidence>
<reference evidence="4 6" key="2">
    <citation type="submission" date="2018-06" db="EMBL/GenBank/DDBJ databases">
        <title>Mutators as drivers of adaptation in pathogenic bacteria and a risk factor for host jumps and vaccine escape.</title>
        <authorList>
            <person name="Barnes A.C."/>
            <person name="Silayeva O."/>
        </authorList>
    </citation>
    <scope>NUCLEOTIDE SEQUENCE [LARGE SCALE GENOMIC DNA]</scope>
    <source>
        <strain evidence="4 6">QMA0445</strain>
    </source>
</reference>
<dbReference type="KEGG" id="siz:SI82_06950"/>
<organism evidence="4 6">
    <name type="scientific">Streptococcus iniae</name>
    <name type="common">Streptococcus shiloi</name>
    <dbReference type="NCBI Taxonomy" id="1346"/>
    <lineage>
        <taxon>Bacteria</taxon>
        <taxon>Bacillati</taxon>
        <taxon>Bacillota</taxon>
        <taxon>Bacilli</taxon>
        <taxon>Lactobacillales</taxon>
        <taxon>Streptococcaceae</taxon>
        <taxon>Streptococcus</taxon>
    </lineage>
</organism>